<keyword evidence="1" id="KW-0472">Membrane</keyword>
<evidence type="ECO:0000256" key="1">
    <source>
        <dbReference type="SAM" id="Phobius"/>
    </source>
</evidence>
<dbReference type="Pfam" id="PF01478">
    <property type="entry name" value="Peptidase_A24"/>
    <property type="match status" value="1"/>
</dbReference>
<feature type="transmembrane region" description="Helical" evidence="1">
    <location>
        <begin position="54"/>
        <end position="72"/>
    </location>
</feature>
<keyword evidence="1" id="KW-0812">Transmembrane</keyword>
<feature type="transmembrane region" description="Helical" evidence="1">
    <location>
        <begin position="23"/>
        <end position="42"/>
    </location>
</feature>
<dbReference type="Proteomes" id="UP001430065">
    <property type="component" value="Unassembled WGS sequence"/>
</dbReference>
<evidence type="ECO:0000313" key="3">
    <source>
        <dbReference type="EMBL" id="MBM7123616.1"/>
    </source>
</evidence>
<reference evidence="3 4" key="1">
    <citation type="submission" date="2020-10" db="EMBL/GenBank/DDBJ databases">
        <title>Phylogeny of dyella-like bacteria.</title>
        <authorList>
            <person name="Fu J."/>
        </authorList>
    </citation>
    <scope>NUCLEOTIDE SEQUENCE [LARGE SCALE GENOMIC DNA]</scope>
    <source>
        <strain evidence="3 4">THG-B117</strain>
    </source>
</reference>
<dbReference type="RefSeq" id="WP_204638139.1">
    <property type="nucleotide sequence ID" value="NZ_JADIKC010000014.1"/>
</dbReference>
<keyword evidence="4" id="KW-1185">Reference proteome</keyword>
<proteinExistence type="predicted"/>
<feature type="transmembrane region" description="Helical" evidence="1">
    <location>
        <begin position="147"/>
        <end position="165"/>
    </location>
</feature>
<feature type="transmembrane region" description="Helical" evidence="1">
    <location>
        <begin position="92"/>
        <end position="112"/>
    </location>
</feature>
<sequence>MLAIVLSAPVVLSDLYARRVPNAWLAATLLTAVAATLLQRLLGATPVVWPSLPGLVTGLVTMLPFYAIRWMGAGDVKFLATLGFLLGVRALLPIWIIGCLMTGVHAVCMLLFRLPRIAYAPGVSTVRQHLHASPLWQRSLHARQGRVGLPHAAYLGIAAIVTVLTPDLMHWEGA</sequence>
<evidence type="ECO:0000259" key="2">
    <source>
        <dbReference type="Pfam" id="PF01478"/>
    </source>
</evidence>
<name>A0ABS2JXK8_9GAMM</name>
<accession>A0ABS2JXK8</accession>
<keyword evidence="1" id="KW-1133">Transmembrane helix</keyword>
<protein>
    <submittedName>
        <fullName evidence="3">Prepilin peptidase</fullName>
    </submittedName>
</protein>
<dbReference type="InterPro" id="IPR000045">
    <property type="entry name" value="Prepilin_IV_endopep_pep"/>
</dbReference>
<evidence type="ECO:0000313" key="4">
    <source>
        <dbReference type="Proteomes" id="UP001430065"/>
    </source>
</evidence>
<comment type="caution">
    <text evidence="3">The sequence shown here is derived from an EMBL/GenBank/DDBJ whole genome shotgun (WGS) entry which is preliminary data.</text>
</comment>
<feature type="domain" description="Prepilin type IV endopeptidase peptidase" evidence="2">
    <location>
        <begin position="3"/>
        <end position="106"/>
    </location>
</feature>
<dbReference type="EMBL" id="JADIKC010000014">
    <property type="protein sequence ID" value="MBM7123616.1"/>
    <property type="molecule type" value="Genomic_DNA"/>
</dbReference>
<dbReference type="Gene3D" id="1.20.120.1220">
    <property type="match status" value="1"/>
</dbReference>
<gene>
    <name evidence="3" type="ORF">ISP20_20795</name>
</gene>
<organism evidence="3 4">
    <name type="scientific">Dyella kyungheensis</name>
    <dbReference type="NCBI Taxonomy" id="1242174"/>
    <lineage>
        <taxon>Bacteria</taxon>
        <taxon>Pseudomonadati</taxon>
        <taxon>Pseudomonadota</taxon>
        <taxon>Gammaproteobacteria</taxon>
        <taxon>Lysobacterales</taxon>
        <taxon>Rhodanobacteraceae</taxon>
        <taxon>Dyella</taxon>
    </lineage>
</organism>